<keyword evidence="4" id="KW-0472">Membrane</keyword>
<comment type="caution">
    <text evidence="5">The sequence shown here is derived from an EMBL/GenBank/DDBJ whole genome shotgun (WGS) entry which is preliminary data.</text>
</comment>
<dbReference type="Proteomes" id="UP000789941">
    <property type="component" value="Unassembled WGS sequence"/>
</dbReference>
<dbReference type="SUPFAM" id="SSF159468">
    <property type="entry name" value="AtpF-like"/>
    <property type="match status" value="1"/>
</dbReference>
<dbReference type="Pfam" id="PF01990">
    <property type="entry name" value="ATP-synt_F"/>
    <property type="match status" value="1"/>
</dbReference>
<dbReference type="AlphaFoldDB" id="A0A5E4LPZ6"/>
<evidence type="ECO:0000256" key="1">
    <source>
        <dbReference type="ARBA" id="ARBA00010148"/>
    </source>
</evidence>
<evidence type="ECO:0000256" key="2">
    <source>
        <dbReference type="ARBA" id="ARBA00022448"/>
    </source>
</evidence>
<comment type="subcellular location">
    <subcellularLocation>
        <location evidence="4">Cell membrane</location>
        <topology evidence="4">Peripheral membrane protein</topology>
    </subcellularLocation>
</comment>
<keyword evidence="4" id="KW-0375">Hydrogen ion transport</keyword>
<sequence>MKAKIIVIGDAPLVMGFKLAGIDNTITATDKTIQTELEKTLENKEYGIIITSEVMLNKVDWRLKRKLSTIAYPVVIPMPDYSGKSTEGDEIRTLIKRALGFDLAAKK</sequence>
<comment type="similarity">
    <text evidence="1 4">Belongs to the V-ATPase F subunit family.</text>
</comment>
<protein>
    <recommendedName>
        <fullName evidence="4">A-type ATP synthase subunit F</fullName>
    </recommendedName>
</protein>
<dbReference type="GO" id="GO:0046933">
    <property type="term" value="F:proton-transporting ATP synthase activity, rotational mechanism"/>
    <property type="evidence" value="ECO:0007669"/>
    <property type="project" value="UniProtKB-UniRule"/>
</dbReference>
<evidence type="ECO:0000256" key="3">
    <source>
        <dbReference type="ARBA" id="ARBA00023065"/>
    </source>
</evidence>
<accession>A0A5E4LPZ6</accession>
<dbReference type="Gene3D" id="3.40.50.10580">
    <property type="entry name" value="ATPase, V1 complex, subunit F"/>
    <property type="match status" value="1"/>
</dbReference>
<comment type="function">
    <text evidence="4">Component of the A-type ATP synthase that produces ATP from ADP in the presence of a proton gradient across the membrane.</text>
</comment>
<gene>
    <name evidence="4 5" type="primary">atpF</name>
    <name evidence="5" type="ORF">LFW2832_00214</name>
</gene>
<dbReference type="GO" id="GO:0005886">
    <property type="term" value="C:plasma membrane"/>
    <property type="evidence" value="ECO:0007669"/>
    <property type="project" value="UniProtKB-SubCell"/>
</dbReference>
<organism evidence="5 6">
    <name type="scientific">Candidatus Bilamarchaeum dharawalense</name>
    <dbReference type="NCBI Taxonomy" id="2885759"/>
    <lineage>
        <taxon>Archaea</taxon>
        <taxon>Candidatus Micrarchaeota</taxon>
        <taxon>Candidatus Micrarchaeia</taxon>
        <taxon>Candidatus Anstonellales</taxon>
        <taxon>Candidatus Bilamarchaeaceae</taxon>
        <taxon>Candidatus Bilamarchaeum</taxon>
    </lineage>
</organism>
<evidence type="ECO:0000313" key="6">
    <source>
        <dbReference type="Proteomes" id="UP000789941"/>
    </source>
</evidence>
<name>A0A5E4LPZ6_9ARCH</name>
<dbReference type="GO" id="GO:0046961">
    <property type="term" value="F:proton-transporting ATPase activity, rotational mechanism"/>
    <property type="evidence" value="ECO:0007669"/>
    <property type="project" value="InterPro"/>
</dbReference>
<dbReference type="EMBL" id="CABMJJ010000007">
    <property type="protein sequence ID" value="VVC03178.1"/>
    <property type="molecule type" value="Genomic_DNA"/>
</dbReference>
<dbReference type="InterPro" id="IPR036906">
    <property type="entry name" value="ATPase_V1_fsu_sf"/>
</dbReference>
<evidence type="ECO:0000313" key="5">
    <source>
        <dbReference type="EMBL" id="VVC03178.1"/>
    </source>
</evidence>
<keyword evidence="2 4" id="KW-0813">Transport</keyword>
<reference evidence="5 6" key="1">
    <citation type="submission" date="2019-08" db="EMBL/GenBank/DDBJ databases">
        <authorList>
            <person name="Vazquez-Campos X."/>
        </authorList>
    </citation>
    <scope>NUCLEOTIDE SEQUENCE [LARGE SCALE GENOMIC DNA]</scope>
    <source>
        <strain evidence="5">LFW-283_2</strain>
    </source>
</reference>
<keyword evidence="4" id="KW-1003">Cell membrane</keyword>
<proteinExistence type="inferred from homology"/>
<dbReference type="GO" id="GO:0005524">
    <property type="term" value="F:ATP binding"/>
    <property type="evidence" value="ECO:0007669"/>
    <property type="project" value="UniProtKB-UniRule"/>
</dbReference>
<dbReference type="HAMAP" id="MF_00312">
    <property type="entry name" value="ATP_synth_F_arch"/>
    <property type="match status" value="1"/>
</dbReference>
<dbReference type="InterPro" id="IPR022944">
    <property type="entry name" value="ATPase_V1-cplx_fsu_bac/arc"/>
</dbReference>
<keyword evidence="4" id="KW-0066">ATP synthesis</keyword>
<comment type="subunit">
    <text evidence="4">Has multiple subunits with at least A(3), B(3), C, D, E, F, H, I and proteolipid K(x).</text>
</comment>
<keyword evidence="3 4" id="KW-0406">Ion transport</keyword>
<dbReference type="InterPro" id="IPR008218">
    <property type="entry name" value="ATPase_V1-cplx_f_g_su"/>
</dbReference>
<evidence type="ECO:0000256" key="4">
    <source>
        <dbReference type="HAMAP-Rule" id="MF_00312"/>
    </source>
</evidence>
<dbReference type="GO" id="GO:0042777">
    <property type="term" value="P:proton motive force-driven plasma membrane ATP synthesis"/>
    <property type="evidence" value="ECO:0007669"/>
    <property type="project" value="UniProtKB-UniRule"/>
</dbReference>